<protein>
    <submittedName>
        <fullName evidence="1">Uncharacterized protein</fullName>
    </submittedName>
</protein>
<sequence length="58" mass="6014">MSATTPLLPNGSYAILSAWLGSCVTSTDNISSPQVQSCDVSALQQQPRPVSTSGNCSR</sequence>
<reference evidence="1" key="1">
    <citation type="submission" date="2019-10" db="EMBL/GenBank/DDBJ databases">
        <authorList>
            <consortium name="DOE Joint Genome Institute"/>
            <person name="Kuo A."/>
            <person name="Miyauchi S."/>
            <person name="Kiss E."/>
            <person name="Drula E."/>
            <person name="Kohler A."/>
            <person name="Sanchez-Garcia M."/>
            <person name="Andreopoulos B."/>
            <person name="Barry K.W."/>
            <person name="Bonito G."/>
            <person name="Buee M."/>
            <person name="Carver A."/>
            <person name="Chen C."/>
            <person name="Cichocki N."/>
            <person name="Clum A."/>
            <person name="Culley D."/>
            <person name="Crous P.W."/>
            <person name="Fauchery L."/>
            <person name="Girlanda M."/>
            <person name="Hayes R."/>
            <person name="Keri Z."/>
            <person name="LaButti K."/>
            <person name="Lipzen A."/>
            <person name="Lombard V."/>
            <person name="Magnuson J."/>
            <person name="Maillard F."/>
            <person name="Morin E."/>
            <person name="Murat C."/>
            <person name="Nolan M."/>
            <person name="Ohm R."/>
            <person name="Pangilinan J."/>
            <person name="Pereira M."/>
            <person name="Perotto S."/>
            <person name="Peter M."/>
            <person name="Riley R."/>
            <person name="Sitrit Y."/>
            <person name="Stielow B."/>
            <person name="Szollosi G."/>
            <person name="Zifcakova L."/>
            <person name="Stursova M."/>
            <person name="Spatafora J.W."/>
            <person name="Tedersoo L."/>
            <person name="Vaario L.-M."/>
            <person name="Yamada A."/>
            <person name="Yan M."/>
            <person name="Wang P."/>
            <person name="Xu J."/>
            <person name="Bruns T."/>
            <person name="Baldrian P."/>
            <person name="Vilgalys R."/>
            <person name="Henrissat B."/>
            <person name="Grigoriev I.V."/>
            <person name="Hibbett D."/>
            <person name="Nagy L.G."/>
            <person name="Martin F.M."/>
        </authorList>
    </citation>
    <scope>NUCLEOTIDE SEQUENCE</scope>
    <source>
        <strain evidence="1">BED1</strain>
    </source>
</reference>
<reference evidence="1" key="2">
    <citation type="journal article" date="2020" name="Nat. Commun.">
        <title>Large-scale genome sequencing of mycorrhizal fungi provides insights into the early evolution of symbiotic traits.</title>
        <authorList>
            <person name="Miyauchi S."/>
            <person name="Kiss E."/>
            <person name="Kuo A."/>
            <person name="Drula E."/>
            <person name="Kohler A."/>
            <person name="Sanchez-Garcia M."/>
            <person name="Morin E."/>
            <person name="Andreopoulos B."/>
            <person name="Barry K.W."/>
            <person name="Bonito G."/>
            <person name="Buee M."/>
            <person name="Carver A."/>
            <person name="Chen C."/>
            <person name="Cichocki N."/>
            <person name="Clum A."/>
            <person name="Culley D."/>
            <person name="Crous P.W."/>
            <person name="Fauchery L."/>
            <person name="Girlanda M."/>
            <person name="Hayes R.D."/>
            <person name="Keri Z."/>
            <person name="LaButti K."/>
            <person name="Lipzen A."/>
            <person name="Lombard V."/>
            <person name="Magnuson J."/>
            <person name="Maillard F."/>
            <person name="Murat C."/>
            <person name="Nolan M."/>
            <person name="Ohm R.A."/>
            <person name="Pangilinan J."/>
            <person name="Pereira M.F."/>
            <person name="Perotto S."/>
            <person name="Peter M."/>
            <person name="Pfister S."/>
            <person name="Riley R."/>
            <person name="Sitrit Y."/>
            <person name="Stielow J.B."/>
            <person name="Szollosi G."/>
            <person name="Zifcakova L."/>
            <person name="Stursova M."/>
            <person name="Spatafora J.W."/>
            <person name="Tedersoo L."/>
            <person name="Vaario L.M."/>
            <person name="Yamada A."/>
            <person name="Yan M."/>
            <person name="Wang P."/>
            <person name="Xu J."/>
            <person name="Bruns T."/>
            <person name="Baldrian P."/>
            <person name="Vilgalys R."/>
            <person name="Dunand C."/>
            <person name="Henrissat B."/>
            <person name="Grigoriev I.V."/>
            <person name="Hibbett D."/>
            <person name="Nagy L.G."/>
            <person name="Martin F.M."/>
        </authorList>
    </citation>
    <scope>NUCLEOTIDE SEQUENCE</scope>
    <source>
        <strain evidence="1">BED1</strain>
    </source>
</reference>
<keyword evidence="2" id="KW-1185">Reference proteome</keyword>
<name>A0AAD4GLU8_BOLED</name>
<gene>
    <name evidence="1" type="ORF">L210DRAFT_573733</name>
</gene>
<proteinExistence type="predicted"/>
<evidence type="ECO:0000313" key="2">
    <source>
        <dbReference type="Proteomes" id="UP001194468"/>
    </source>
</evidence>
<organism evidence="1 2">
    <name type="scientific">Boletus edulis BED1</name>
    <dbReference type="NCBI Taxonomy" id="1328754"/>
    <lineage>
        <taxon>Eukaryota</taxon>
        <taxon>Fungi</taxon>
        <taxon>Dikarya</taxon>
        <taxon>Basidiomycota</taxon>
        <taxon>Agaricomycotina</taxon>
        <taxon>Agaricomycetes</taxon>
        <taxon>Agaricomycetidae</taxon>
        <taxon>Boletales</taxon>
        <taxon>Boletineae</taxon>
        <taxon>Boletaceae</taxon>
        <taxon>Boletoideae</taxon>
        <taxon>Boletus</taxon>
    </lineage>
</organism>
<accession>A0AAD4GLU8</accession>
<evidence type="ECO:0000313" key="1">
    <source>
        <dbReference type="EMBL" id="KAF8452815.1"/>
    </source>
</evidence>
<dbReference type="AlphaFoldDB" id="A0AAD4GLU8"/>
<comment type="caution">
    <text evidence="1">The sequence shown here is derived from an EMBL/GenBank/DDBJ whole genome shotgun (WGS) entry which is preliminary data.</text>
</comment>
<dbReference type="EMBL" id="WHUW01000001">
    <property type="protein sequence ID" value="KAF8452815.1"/>
    <property type="molecule type" value="Genomic_DNA"/>
</dbReference>
<dbReference type="Proteomes" id="UP001194468">
    <property type="component" value="Unassembled WGS sequence"/>
</dbReference>